<organism evidence="1 2">
    <name type="scientific">Roseomonas fluvialis</name>
    <dbReference type="NCBI Taxonomy" id="1750527"/>
    <lineage>
        <taxon>Bacteria</taxon>
        <taxon>Pseudomonadati</taxon>
        <taxon>Pseudomonadota</taxon>
        <taxon>Alphaproteobacteria</taxon>
        <taxon>Acetobacterales</taxon>
        <taxon>Roseomonadaceae</taxon>
        <taxon>Roseomonas</taxon>
    </lineage>
</organism>
<name>A0ABM7Y9W1_9PROT</name>
<sequence>MAAARESKGVAAARESKGVAAARESKGVAAVVRVCRAAAAGMRERPAARVRVALAMARSRV</sequence>
<proteinExistence type="predicted"/>
<evidence type="ECO:0000313" key="2">
    <source>
        <dbReference type="Proteomes" id="UP000831327"/>
    </source>
</evidence>
<dbReference type="EMBL" id="AP025637">
    <property type="protein sequence ID" value="BDG74878.1"/>
    <property type="molecule type" value="Genomic_DNA"/>
</dbReference>
<accession>A0ABM7Y9W1</accession>
<protein>
    <submittedName>
        <fullName evidence="1">Uncharacterized protein</fullName>
    </submittedName>
</protein>
<reference evidence="1 2" key="1">
    <citation type="journal article" date="2016" name="Microbes Environ.">
        <title>Phylogenetically diverse aerobic anoxygenic phototrophic bacteria isolated from epilithic biofilms in Tama river, Japan.</title>
        <authorList>
            <person name="Hirose S."/>
            <person name="Matsuura K."/>
            <person name="Haruta S."/>
        </authorList>
    </citation>
    <scope>NUCLEOTIDE SEQUENCE [LARGE SCALE GENOMIC DNA]</scope>
    <source>
        <strain evidence="1 2">S08</strain>
    </source>
</reference>
<keyword evidence="2" id="KW-1185">Reference proteome</keyword>
<evidence type="ECO:0000313" key="1">
    <source>
        <dbReference type="EMBL" id="BDG74878.1"/>
    </source>
</evidence>
<gene>
    <name evidence="1" type="ORF">Rmf_48070</name>
</gene>
<dbReference type="Proteomes" id="UP000831327">
    <property type="component" value="Chromosome"/>
</dbReference>